<dbReference type="Gene3D" id="3.40.50.2000">
    <property type="entry name" value="Glycogen Phosphorylase B"/>
    <property type="match status" value="2"/>
</dbReference>
<evidence type="ECO:0000313" key="3">
    <source>
        <dbReference type="EMBL" id="SAK81343.1"/>
    </source>
</evidence>
<dbReference type="CDD" id="cd03794">
    <property type="entry name" value="GT4_WbuB-like"/>
    <property type="match status" value="1"/>
</dbReference>
<feature type="domain" description="Glycosyltransferase subfamily 4-like N-terminal" evidence="2">
    <location>
        <begin position="15"/>
        <end position="202"/>
    </location>
</feature>
<dbReference type="RefSeq" id="WP_061177553.1">
    <property type="nucleotide sequence ID" value="NZ_FCOE02000020.1"/>
</dbReference>
<accession>A0A158CG45</accession>
<dbReference type="STRING" id="1777141.AWB80_05199"/>
<dbReference type="OrthoDB" id="9787293at2"/>
<feature type="domain" description="Glycosyl transferase family 1" evidence="1">
    <location>
        <begin position="217"/>
        <end position="382"/>
    </location>
</feature>
<organism evidence="3 4">
    <name type="scientific">Caballeronia pedi</name>
    <dbReference type="NCBI Taxonomy" id="1777141"/>
    <lineage>
        <taxon>Bacteria</taxon>
        <taxon>Pseudomonadati</taxon>
        <taxon>Pseudomonadota</taxon>
        <taxon>Betaproteobacteria</taxon>
        <taxon>Burkholderiales</taxon>
        <taxon>Burkholderiaceae</taxon>
        <taxon>Caballeronia</taxon>
    </lineage>
</organism>
<dbReference type="Pfam" id="PF13579">
    <property type="entry name" value="Glyco_trans_4_4"/>
    <property type="match status" value="1"/>
</dbReference>
<dbReference type="InterPro" id="IPR028098">
    <property type="entry name" value="Glyco_trans_4-like_N"/>
</dbReference>
<comment type="caution">
    <text evidence="3">The sequence shown here is derived from an EMBL/GenBank/DDBJ whole genome shotgun (WGS) entry which is preliminary data.</text>
</comment>
<evidence type="ECO:0000259" key="2">
    <source>
        <dbReference type="Pfam" id="PF13579"/>
    </source>
</evidence>
<dbReference type="Proteomes" id="UP000054911">
    <property type="component" value="Unassembled WGS sequence"/>
</dbReference>
<keyword evidence="3" id="KW-0808">Transferase</keyword>
<dbReference type="PANTHER" id="PTHR45947">
    <property type="entry name" value="SULFOQUINOVOSYL TRANSFERASE SQD2"/>
    <property type="match status" value="1"/>
</dbReference>
<gene>
    <name evidence="3" type="ORF">AWB80_05199</name>
</gene>
<dbReference type="AlphaFoldDB" id="A0A158CG45"/>
<reference evidence="3" key="1">
    <citation type="submission" date="2016-01" db="EMBL/GenBank/DDBJ databases">
        <authorList>
            <person name="Peeters C."/>
        </authorList>
    </citation>
    <scope>NUCLEOTIDE SEQUENCE [LARGE SCALE GENOMIC DNA]</scope>
    <source>
        <strain evidence="3">LMG 29323</strain>
    </source>
</reference>
<keyword evidence="4" id="KW-1185">Reference proteome</keyword>
<dbReference type="GO" id="GO:0016758">
    <property type="term" value="F:hexosyltransferase activity"/>
    <property type="evidence" value="ECO:0007669"/>
    <property type="project" value="TreeGrafter"/>
</dbReference>
<dbReference type="EMBL" id="FCOE02000020">
    <property type="protein sequence ID" value="SAK81343.1"/>
    <property type="molecule type" value="Genomic_DNA"/>
</dbReference>
<name>A0A158CG45_9BURK</name>
<dbReference type="PANTHER" id="PTHR45947:SF3">
    <property type="entry name" value="SULFOQUINOVOSYL TRANSFERASE SQD2"/>
    <property type="match status" value="1"/>
</dbReference>
<dbReference type="NCBIfam" id="NF007640">
    <property type="entry name" value="PRK10307.1"/>
    <property type="match status" value="1"/>
</dbReference>
<dbReference type="InterPro" id="IPR050194">
    <property type="entry name" value="Glycosyltransferase_grp1"/>
</dbReference>
<evidence type="ECO:0000259" key="1">
    <source>
        <dbReference type="Pfam" id="PF00534"/>
    </source>
</evidence>
<dbReference type="Pfam" id="PF00534">
    <property type="entry name" value="Glycos_transf_1"/>
    <property type="match status" value="1"/>
</dbReference>
<proteinExistence type="predicted"/>
<evidence type="ECO:0000313" key="4">
    <source>
        <dbReference type="Proteomes" id="UP000054911"/>
    </source>
</evidence>
<dbReference type="InterPro" id="IPR001296">
    <property type="entry name" value="Glyco_trans_1"/>
</dbReference>
<protein>
    <submittedName>
        <fullName evidence="3">Glycosyl transferase</fullName>
    </submittedName>
</protein>
<dbReference type="SUPFAM" id="SSF53756">
    <property type="entry name" value="UDP-Glycosyltransferase/glycogen phosphorylase"/>
    <property type="match status" value="1"/>
</dbReference>
<sequence>MKVLMISLNYAPEVTGVGKYSAEMAEWLALRGHSVRVITAFPYYPEWRVQSGYNPRTYMTERINNVSVIRVPFWCPKRPSGLKRVLHLMSFALFAIPAAIGQIAWRPQAVWLVEPPLFVSPVALLAARIASASCWLHVQDYEVDAAFRLGILKGQAAKRLALRIEKWLMSRADVVSTPSAAMTRLAVQKGVPCEKAFTFPNWVDMQHAHSDSGDSSYRAQLAIDHGVRVVLYSGNLGLKQGLEIIAEAAKLLMWRPDIMFVICGAGPAKAFLLDKARDLPNVKFLDLQPKDRFNELMALADMHVLPQRADAADIVMPSKLGAMLSSNRPVIATANQGTELWDVVNEVGLAIEPESPKALSHAILRLADDQPLRERLGALGRQYAASNLSKESVLLQFEARLRSSVTARRGVGDEATTI</sequence>